<dbReference type="RefSeq" id="XP_013903035.1">
    <property type="nucleotide sequence ID" value="XM_014047581.1"/>
</dbReference>
<name>A0A0D2NG13_9CHLO</name>
<dbReference type="Proteomes" id="UP000054498">
    <property type="component" value="Unassembled WGS sequence"/>
</dbReference>
<dbReference type="PANTHER" id="PTHR14226">
    <property type="entry name" value="NEUROPATHY TARGET ESTERASE/SWISS CHEESE D.MELANOGASTER"/>
    <property type="match status" value="1"/>
</dbReference>
<reference evidence="2 3" key="1">
    <citation type="journal article" date="2013" name="BMC Genomics">
        <title>Reconstruction of the lipid metabolism for the microalga Monoraphidium neglectum from its genome sequence reveals characteristics suitable for biofuel production.</title>
        <authorList>
            <person name="Bogen C."/>
            <person name="Al-Dilaimi A."/>
            <person name="Albersmeier A."/>
            <person name="Wichmann J."/>
            <person name="Grundmann M."/>
            <person name="Rupp O."/>
            <person name="Lauersen K.J."/>
            <person name="Blifernez-Klassen O."/>
            <person name="Kalinowski J."/>
            <person name="Goesmann A."/>
            <person name="Mussgnug J.H."/>
            <person name="Kruse O."/>
        </authorList>
    </citation>
    <scope>NUCLEOTIDE SEQUENCE [LARGE SCALE GENOMIC DNA]</scope>
    <source>
        <strain evidence="2 3">SAG 48.87</strain>
    </source>
</reference>
<feature type="non-terminal residue" evidence="2">
    <location>
        <position position="142"/>
    </location>
</feature>
<keyword evidence="3" id="KW-1185">Reference proteome</keyword>
<dbReference type="InterPro" id="IPR050301">
    <property type="entry name" value="NTE"/>
</dbReference>
<dbReference type="AlphaFoldDB" id="A0A0D2NG13"/>
<proteinExistence type="predicted"/>
<accession>A0A0D2NG13</accession>
<protein>
    <recommendedName>
        <fullName evidence="1">Triacylglycerol lipase N-terminal domain-containing protein</fullName>
    </recommendedName>
</protein>
<dbReference type="GeneID" id="25736817"/>
<dbReference type="KEGG" id="mng:MNEG_3939"/>
<dbReference type="GO" id="GO:0004806">
    <property type="term" value="F:triacylglycerol lipase activity"/>
    <property type="evidence" value="ECO:0007669"/>
    <property type="project" value="InterPro"/>
</dbReference>
<dbReference type="PANTHER" id="PTHR14226:SF10">
    <property type="entry name" value="TRIACYLGLYCEROL LIPASE 4-RELATED"/>
    <property type="match status" value="1"/>
</dbReference>
<organism evidence="2 3">
    <name type="scientific">Monoraphidium neglectum</name>
    <dbReference type="NCBI Taxonomy" id="145388"/>
    <lineage>
        <taxon>Eukaryota</taxon>
        <taxon>Viridiplantae</taxon>
        <taxon>Chlorophyta</taxon>
        <taxon>core chlorophytes</taxon>
        <taxon>Chlorophyceae</taxon>
        <taxon>CS clade</taxon>
        <taxon>Sphaeropleales</taxon>
        <taxon>Selenastraceae</taxon>
        <taxon>Monoraphidium</taxon>
    </lineage>
</organism>
<dbReference type="EMBL" id="KK100740">
    <property type="protein sequence ID" value="KIZ04016.1"/>
    <property type="molecule type" value="Genomic_DNA"/>
</dbReference>
<feature type="domain" description="Triacylglycerol lipase N-terminal" evidence="1">
    <location>
        <begin position="3"/>
        <end position="125"/>
    </location>
</feature>
<dbReference type="GO" id="GO:0006629">
    <property type="term" value="P:lipid metabolic process"/>
    <property type="evidence" value="ECO:0007669"/>
    <property type="project" value="InterPro"/>
</dbReference>
<evidence type="ECO:0000313" key="3">
    <source>
        <dbReference type="Proteomes" id="UP000054498"/>
    </source>
</evidence>
<gene>
    <name evidence="2" type="ORF">MNEG_3939</name>
</gene>
<dbReference type="OrthoDB" id="15478at2759"/>
<sequence>MGASVSYPEWRALARQLDHLDDNRLGGRCFIQEGKLYDRKLLLQKLSHLKSVRAGGNIREMMFSLRADLVRNVANISKSQFHEHSYTVPSAIREWTQEVKTQLSTLADWPEAGISNEEKLTFFRLVGEGGIGEEIGVAAPGR</sequence>
<dbReference type="InterPro" id="IPR021771">
    <property type="entry name" value="Triacylglycerol_lipase_N"/>
</dbReference>
<dbReference type="Pfam" id="PF11815">
    <property type="entry name" value="DUF3336"/>
    <property type="match status" value="1"/>
</dbReference>
<evidence type="ECO:0000313" key="2">
    <source>
        <dbReference type="EMBL" id="KIZ04016.1"/>
    </source>
</evidence>
<evidence type="ECO:0000259" key="1">
    <source>
        <dbReference type="Pfam" id="PF11815"/>
    </source>
</evidence>